<keyword evidence="2" id="KW-0472">Membrane</keyword>
<keyword evidence="1" id="KW-0762">Sugar transport</keyword>
<dbReference type="OrthoDB" id="9764596at2"/>
<organism evidence="3 4">
    <name type="scientific">Bombilactobacillus mellis</name>
    <dbReference type="NCBI Taxonomy" id="1218508"/>
    <lineage>
        <taxon>Bacteria</taxon>
        <taxon>Bacillati</taxon>
        <taxon>Bacillota</taxon>
        <taxon>Bacilli</taxon>
        <taxon>Lactobacillales</taxon>
        <taxon>Lactobacillaceae</taxon>
        <taxon>Bombilactobacillus</taxon>
    </lineage>
</organism>
<reference evidence="3 4" key="1">
    <citation type="submission" date="2014-12" db="EMBL/GenBank/DDBJ databases">
        <title>Comparative genomics of the lactic acid bacteria isolated from the honey bee gut.</title>
        <authorList>
            <person name="Ellegaard K.M."/>
            <person name="Tamarit D."/>
            <person name="Javelind E."/>
            <person name="Olofsson T."/>
            <person name="Andersson S.G."/>
            <person name="Vasquez A."/>
        </authorList>
    </citation>
    <scope>NUCLEOTIDE SEQUENCE [LARGE SCALE GENOMIC DNA]</scope>
    <source>
        <strain evidence="3 4">Hon2</strain>
    </source>
</reference>
<dbReference type="PATRIC" id="fig|1218508.4.peg.123"/>
<evidence type="ECO:0000256" key="1">
    <source>
        <dbReference type="ARBA" id="ARBA00022597"/>
    </source>
</evidence>
<dbReference type="STRING" id="1218508.JG29_01190"/>
<feature type="transmembrane region" description="Helical" evidence="2">
    <location>
        <begin position="388"/>
        <end position="411"/>
    </location>
</feature>
<dbReference type="GO" id="GO:0015293">
    <property type="term" value="F:symporter activity"/>
    <property type="evidence" value="ECO:0007669"/>
    <property type="project" value="InterPro"/>
</dbReference>
<feature type="transmembrane region" description="Helical" evidence="2">
    <location>
        <begin position="290"/>
        <end position="310"/>
    </location>
</feature>
<dbReference type="RefSeq" id="WP_045922035.1">
    <property type="nucleotide sequence ID" value="NZ_JBHTHW010000004.1"/>
</dbReference>
<dbReference type="Gene3D" id="1.20.1250.20">
    <property type="entry name" value="MFS general substrate transporter like domains"/>
    <property type="match status" value="2"/>
</dbReference>
<dbReference type="GO" id="GO:0005886">
    <property type="term" value="C:plasma membrane"/>
    <property type="evidence" value="ECO:0007669"/>
    <property type="project" value="TreeGrafter"/>
</dbReference>
<dbReference type="InterPro" id="IPR039672">
    <property type="entry name" value="MFS_2"/>
</dbReference>
<feature type="transmembrane region" description="Helical" evidence="2">
    <location>
        <begin position="189"/>
        <end position="209"/>
    </location>
</feature>
<feature type="transmembrane region" description="Helical" evidence="2">
    <location>
        <begin position="95"/>
        <end position="113"/>
    </location>
</feature>
<feature type="transmembrane region" description="Helical" evidence="2">
    <location>
        <begin position="257"/>
        <end position="284"/>
    </location>
</feature>
<keyword evidence="2" id="KW-1133">Transmembrane helix</keyword>
<feature type="transmembrane region" description="Helical" evidence="2">
    <location>
        <begin position="51"/>
        <end position="74"/>
    </location>
</feature>
<dbReference type="InterPro" id="IPR036259">
    <property type="entry name" value="MFS_trans_sf"/>
</dbReference>
<dbReference type="EMBL" id="JXBZ01000002">
    <property type="protein sequence ID" value="KJY51076.1"/>
    <property type="molecule type" value="Genomic_DNA"/>
</dbReference>
<feature type="transmembrane region" description="Helical" evidence="2">
    <location>
        <begin position="21"/>
        <end position="45"/>
    </location>
</feature>
<feature type="transmembrane region" description="Helical" evidence="2">
    <location>
        <begin position="344"/>
        <end position="367"/>
    </location>
</feature>
<keyword evidence="2" id="KW-0812">Transmembrane</keyword>
<feature type="transmembrane region" description="Helical" evidence="2">
    <location>
        <begin position="317"/>
        <end position="338"/>
    </location>
</feature>
<dbReference type="AlphaFoldDB" id="A0A0F4L0I0"/>
<dbReference type="HOGENOM" id="CLU_027408_4_1_9"/>
<dbReference type="PANTHER" id="PTHR11328:SF24">
    <property type="entry name" value="MAJOR FACILITATOR SUPERFAMILY (MFS) PROFILE DOMAIN-CONTAINING PROTEIN"/>
    <property type="match status" value="1"/>
</dbReference>
<dbReference type="CDD" id="cd17332">
    <property type="entry name" value="MFS_MelB_like"/>
    <property type="match status" value="1"/>
</dbReference>
<evidence type="ECO:0000313" key="3">
    <source>
        <dbReference type="EMBL" id="KJY51076.1"/>
    </source>
</evidence>
<name>A0A0F4L0I0_9LACO</name>
<gene>
    <name evidence="3" type="ORF">JG29_01190</name>
</gene>
<dbReference type="GO" id="GO:0008643">
    <property type="term" value="P:carbohydrate transport"/>
    <property type="evidence" value="ECO:0007669"/>
    <property type="project" value="InterPro"/>
</dbReference>
<proteinExistence type="predicted"/>
<dbReference type="SUPFAM" id="SSF103473">
    <property type="entry name" value="MFS general substrate transporter"/>
    <property type="match status" value="1"/>
</dbReference>
<feature type="transmembrane region" description="Helical" evidence="2">
    <location>
        <begin position="431"/>
        <end position="449"/>
    </location>
</feature>
<evidence type="ECO:0000256" key="2">
    <source>
        <dbReference type="SAM" id="Phobius"/>
    </source>
</evidence>
<dbReference type="Proteomes" id="UP000033695">
    <property type="component" value="Unassembled WGS sequence"/>
</dbReference>
<keyword evidence="4" id="KW-1185">Reference proteome</keyword>
<comment type="caution">
    <text evidence="3">The sequence shown here is derived from an EMBL/GenBank/DDBJ whole genome shotgun (WGS) entry which is preliminary data.</text>
</comment>
<accession>A0A0F4L0I0</accession>
<sequence>MESKNLKRIYKPKKINLLRAIGYGLPDMMGGGAFTIIGAWLLFYWTTYAGLTAIQAGFILGIARIVDAVTSLLMGSITDNFYKTKLGQIFGRRHFFLLIGSPLMLVFILMWVAHMTFVYYLISYLLFEIIAAMVLIPWETLPTEMTDDFNKRTLFSTSRMFISSIGVFLATFVPGQLFKILGENKAWPFILNAIIFSCIYVICIMIAYFTTWERHIEYEDTPNKQKKTKKQGLLKLLIKEAKEYFSTLKLKSFRKHLIIYLLSFTSKDVFNAVFAYFAVSAIMVGSTTGANVLSLSIIGPAVIILSGFLMVKYGPRWLYSVSYSCELFALCGFLYLYLAKPNAIIIMLFIFGLIYNFGLSILQFVPWNVFPLIPDLDEIVTGKHREGIYAAVMTFVRKSTVAVATIIVGFLLDKGGYVKGQIMQSTSAKNMIVFILVGGTGILLLLALIEAQTFHLNKKTHKILTNELEKLRNGESKDNASNETIKTVEDLTGYKWANIWNKD</sequence>
<keyword evidence="1" id="KW-0813">Transport</keyword>
<dbReference type="Pfam" id="PF13347">
    <property type="entry name" value="MFS_2"/>
    <property type="match status" value="1"/>
</dbReference>
<dbReference type="PANTHER" id="PTHR11328">
    <property type="entry name" value="MAJOR FACILITATOR SUPERFAMILY DOMAIN-CONTAINING PROTEIN"/>
    <property type="match status" value="1"/>
</dbReference>
<protein>
    <submittedName>
        <fullName evidence="3">Transporter, major facilitator family protein</fullName>
    </submittedName>
</protein>
<feature type="transmembrane region" description="Helical" evidence="2">
    <location>
        <begin position="159"/>
        <end position="177"/>
    </location>
</feature>
<evidence type="ECO:0000313" key="4">
    <source>
        <dbReference type="Proteomes" id="UP000033695"/>
    </source>
</evidence>